<dbReference type="OrthoDB" id="540503at2759"/>
<reference evidence="3 4" key="1">
    <citation type="journal article" date="2018" name="Mol. Biol. Evol.">
        <title>Analysis of the draft genome of the red seaweed Gracilariopsis chorda provides insights into genome size evolution in Rhodophyta.</title>
        <authorList>
            <person name="Lee J."/>
            <person name="Yang E.C."/>
            <person name="Graf L."/>
            <person name="Yang J.H."/>
            <person name="Qiu H."/>
            <person name="Zel Zion U."/>
            <person name="Chan C.X."/>
            <person name="Stephens T.G."/>
            <person name="Weber A.P.M."/>
            <person name="Boo G.H."/>
            <person name="Boo S.M."/>
            <person name="Kim K.M."/>
            <person name="Shin Y."/>
            <person name="Jung M."/>
            <person name="Lee S.J."/>
            <person name="Yim H.S."/>
            <person name="Lee J.H."/>
            <person name="Bhattacharya D."/>
            <person name="Yoon H.S."/>
        </authorList>
    </citation>
    <scope>NUCLEOTIDE SEQUENCE [LARGE SCALE GENOMIC DNA]</scope>
    <source>
        <strain evidence="3 4">SKKU-2015</strain>
        <tissue evidence="3">Whole body</tissue>
    </source>
</reference>
<organism evidence="3 4">
    <name type="scientific">Gracilariopsis chorda</name>
    <dbReference type="NCBI Taxonomy" id="448386"/>
    <lineage>
        <taxon>Eukaryota</taxon>
        <taxon>Rhodophyta</taxon>
        <taxon>Florideophyceae</taxon>
        <taxon>Rhodymeniophycidae</taxon>
        <taxon>Gracilariales</taxon>
        <taxon>Gracilariaceae</taxon>
        <taxon>Gracilariopsis</taxon>
    </lineage>
</organism>
<protein>
    <recommendedName>
        <fullName evidence="2">Nucleotide-diphospho-sugar transferase domain-containing protein</fullName>
    </recommendedName>
</protein>
<dbReference type="InterPro" id="IPR044575">
    <property type="entry name" value="RAY1-like"/>
</dbReference>
<dbReference type="Pfam" id="PF03407">
    <property type="entry name" value="Nucleotid_trans"/>
    <property type="match status" value="1"/>
</dbReference>
<proteinExistence type="predicted"/>
<keyword evidence="4" id="KW-1185">Reference proteome</keyword>
<comment type="caution">
    <text evidence="3">The sequence shown here is derived from an EMBL/GenBank/DDBJ whole genome shotgun (WGS) entry which is preliminary data.</text>
</comment>
<evidence type="ECO:0000313" key="4">
    <source>
        <dbReference type="Proteomes" id="UP000247409"/>
    </source>
</evidence>
<keyword evidence="1" id="KW-1133">Transmembrane helix</keyword>
<dbReference type="PANTHER" id="PTHR47483">
    <property type="entry name" value="BETA-ARABINOFURANOSYLTRANSFERASE RAY1"/>
    <property type="match status" value="1"/>
</dbReference>
<accession>A0A2V3IY03</accession>
<keyword evidence="1" id="KW-0472">Membrane</keyword>
<dbReference type="Proteomes" id="UP000247409">
    <property type="component" value="Unassembled WGS sequence"/>
</dbReference>
<feature type="transmembrane region" description="Helical" evidence="1">
    <location>
        <begin position="21"/>
        <end position="43"/>
    </location>
</feature>
<feature type="domain" description="Nucleotide-diphospho-sugar transferase" evidence="2">
    <location>
        <begin position="454"/>
        <end position="624"/>
    </location>
</feature>
<evidence type="ECO:0000256" key="1">
    <source>
        <dbReference type="SAM" id="Phobius"/>
    </source>
</evidence>
<sequence>MHAAPTSRYMHSRYAPPRIAFYTYLAVFSTALLLLLSRVHLFYVRETLLHGNYMHIGLQELPSLHFYTSPKPFVGTDERLQIRAIQSWLQLTPRPRITLLGDGPGYERVCAKFRLNHVKDVDQNFLQVPLLNSMFNIINSSTSDIVVFINADILLFDDFTYAMRKIQTQLAHGSVAVAARWDVSSTSYRPNSLSMRESRQFAVRQARDTGVLHTYGGIDLWAWHTAYGPLLRHRIPPFVFGRGRYDNWLTHQLIEEGKRPVIDISEAVTLVHVSHNYHLAHSTSSSEQQFWSYDSRSKFETYINSYLAYRHGSFAQQMGTALHAQFKLSSCYEPDGMCLFRRVRPAACRCEYSPFVHASLSDPFIVNNSRTVFCGLLSKNHGSTQRDRFPLSGVTDDDESSVVFGLPLVQTHLLSIISSMTRSDFVFVVVADFSERLVLSELVCSLRATRLFPFLIIAALDDELYQYGVTRGFPIYLSEFDNSTFSDYGTFKQLARYQVTYELLRLDKRVFSMEPALVFNNLPWMYFKEHLQDVDIALLPPMPELAQLAVDTSYISTSFMYARPTPQSLQLLRTVMATLEQRPQRAGWPLFKFSCGANYEGLISKQRCQRDDAAVVHLLDPNYFRPLEAGSCPQCSRRIRPHVLYVGSFSYERSPELAVGILRHAGINRAGNDKGYCTY</sequence>
<gene>
    <name evidence="3" type="ORF">BWQ96_03283</name>
</gene>
<keyword evidence="1" id="KW-0812">Transmembrane</keyword>
<dbReference type="AlphaFoldDB" id="A0A2V3IY03"/>
<dbReference type="GO" id="GO:0016757">
    <property type="term" value="F:glycosyltransferase activity"/>
    <property type="evidence" value="ECO:0007669"/>
    <property type="project" value="InterPro"/>
</dbReference>
<evidence type="ECO:0000259" key="2">
    <source>
        <dbReference type="Pfam" id="PF03407"/>
    </source>
</evidence>
<dbReference type="InterPro" id="IPR005069">
    <property type="entry name" value="Nucl-diP-sugar_transferase"/>
</dbReference>
<name>A0A2V3IY03_9FLOR</name>
<evidence type="ECO:0000313" key="3">
    <source>
        <dbReference type="EMBL" id="PXF46945.1"/>
    </source>
</evidence>
<dbReference type="PANTHER" id="PTHR47483:SF1">
    <property type="entry name" value="BETA-ARABINOFURANOSYLTRANSFERASE RAY1"/>
    <property type="match status" value="1"/>
</dbReference>
<dbReference type="EMBL" id="NBIV01000031">
    <property type="protein sequence ID" value="PXF46945.1"/>
    <property type="molecule type" value="Genomic_DNA"/>
</dbReference>